<evidence type="ECO:0000313" key="2">
    <source>
        <dbReference type="EMBL" id="OSX63582.1"/>
    </source>
</evidence>
<keyword evidence="1" id="KW-0812">Transmembrane</keyword>
<gene>
    <name evidence="2" type="ORF">POSPLADRAFT_1045894</name>
</gene>
<keyword evidence="1" id="KW-1133">Transmembrane helix</keyword>
<dbReference type="GeneID" id="36323839"/>
<accession>A0A1X6N550</accession>
<organism evidence="2 3">
    <name type="scientific">Postia placenta MAD-698-R-SB12</name>
    <dbReference type="NCBI Taxonomy" id="670580"/>
    <lineage>
        <taxon>Eukaryota</taxon>
        <taxon>Fungi</taxon>
        <taxon>Dikarya</taxon>
        <taxon>Basidiomycota</taxon>
        <taxon>Agaricomycotina</taxon>
        <taxon>Agaricomycetes</taxon>
        <taxon>Polyporales</taxon>
        <taxon>Adustoporiaceae</taxon>
        <taxon>Rhodonia</taxon>
    </lineage>
</organism>
<dbReference type="AlphaFoldDB" id="A0A1X6N550"/>
<dbReference type="Proteomes" id="UP000194127">
    <property type="component" value="Unassembled WGS sequence"/>
</dbReference>
<evidence type="ECO:0008006" key="4">
    <source>
        <dbReference type="Google" id="ProtNLM"/>
    </source>
</evidence>
<sequence length="405" mass="45300">MYLNAGRRVVWYTEARCNDNAGVADWAEASSGLFIISSMPHMIHHPPCPSRCIVNMKPAARSLAEKDRCLVMNLQNSACDVGVGSLAATSDSETERTLPVPVSRTWHTDVGTMILTLDLIRTNAFCNMRVACTKACGRNISETYSIVPGYLMTPWEYSLENSDAPALKLLFKYLETAARLFAESTWLQGALLSNIVYGVELALFGICFKLLVQHTNRQNYRRQLFFLSFVTLVFILGTVFVYKTPLVAQRCLGIRCWIPVDELGEVSWVVGNWLMDMLMVWRCIVIFSNIHGVSFWPAMVLPCLLFRASFSFGVLFLVKTSHTSPYGAVGFSVAYIATSLRLNIIITVFIAARLLYYRHHFGFRGIVLGIFNPVHCAATATIPAGVCVFQAMGQVQARRFLTQLE</sequence>
<dbReference type="RefSeq" id="XP_024340376.1">
    <property type="nucleotide sequence ID" value="XM_024478889.1"/>
</dbReference>
<keyword evidence="1" id="KW-0472">Membrane</keyword>
<feature type="transmembrane region" description="Helical" evidence="1">
    <location>
        <begin position="224"/>
        <end position="242"/>
    </location>
</feature>
<feature type="transmembrane region" description="Helical" evidence="1">
    <location>
        <begin position="186"/>
        <end position="212"/>
    </location>
</feature>
<reference evidence="2 3" key="1">
    <citation type="submission" date="2017-04" db="EMBL/GenBank/DDBJ databases">
        <title>Genome Sequence of the Model Brown-Rot Fungus Postia placenta SB12.</title>
        <authorList>
            <consortium name="DOE Joint Genome Institute"/>
            <person name="Gaskell J."/>
            <person name="Kersten P."/>
            <person name="Larrondo L.F."/>
            <person name="Canessa P."/>
            <person name="Martinez D."/>
            <person name="Hibbett D."/>
            <person name="Schmoll M."/>
            <person name="Kubicek C.P."/>
            <person name="Martinez A.T."/>
            <person name="Yadav J."/>
            <person name="Master E."/>
            <person name="Magnuson J.K."/>
            <person name="James T."/>
            <person name="Yaver D."/>
            <person name="Berka R."/>
            <person name="Labutti K."/>
            <person name="Lipzen A."/>
            <person name="Aerts A."/>
            <person name="Barry K."/>
            <person name="Henrissat B."/>
            <person name="Blanchette R."/>
            <person name="Grigoriev I."/>
            <person name="Cullen D."/>
        </authorList>
    </citation>
    <scope>NUCLEOTIDE SEQUENCE [LARGE SCALE GENOMIC DNA]</scope>
    <source>
        <strain evidence="2 3">MAD-698-R-SB12</strain>
    </source>
</reference>
<name>A0A1X6N550_9APHY</name>
<feature type="transmembrane region" description="Helical" evidence="1">
    <location>
        <begin position="299"/>
        <end position="318"/>
    </location>
</feature>
<feature type="transmembrane region" description="Helical" evidence="1">
    <location>
        <begin position="330"/>
        <end position="356"/>
    </location>
</feature>
<dbReference type="OrthoDB" id="3267806at2759"/>
<evidence type="ECO:0000256" key="1">
    <source>
        <dbReference type="SAM" id="Phobius"/>
    </source>
</evidence>
<dbReference type="EMBL" id="KZ110595">
    <property type="protein sequence ID" value="OSX63582.1"/>
    <property type="molecule type" value="Genomic_DNA"/>
</dbReference>
<dbReference type="STRING" id="670580.A0A1X6N550"/>
<protein>
    <recommendedName>
        <fullName evidence="4">Transmembrane protein</fullName>
    </recommendedName>
</protein>
<proteinExistence type="predicted"/>
<keyword evidence="3" id="KW-1185">Reference proteome</keyword>
<evidence type="ECO:0000313" key="3">
    <source>
        <dbReference type="Proteomes" id="UP000194127"/>
    </source>
</evidence>